<comment type="similarity">
    <text evidence="2">Belongs to the alkB family.</text>
</comment>
<name>A0A8E2AWW0_9APHY</name>
<evidence type="ECO:0000313" key="10">
    <source>
        <dbReference type="Proteomes" id="UP000250043"/>
    </source>
</evidence>
<dbReference type="InterPro" id="IPR027450">
    <property type="entry name" value="AlkB-like"/>
</dbReference>
<dbReference type="InterPro" id="IPR037151">
    <property type="entry name" value="AlkB-like_sf"/>
</dbReference>
<evidence type="ECO:0000256" key="1">
    <source>
        <dbReference type="ARBA" id="ARBA00004123"/>
    </source>
</evidence>
<dbReference type="InterPro" id="IPR032862">
    <property type="entry name" value="ALKBH6"/>
</dbReference>
<dbReference type="OrthoDB" id="412814at2759"/>
<keyword evidence="7" id="KW-0539">Nucleus</keyword>
<evidence type="ECO:0000313" key="9">
    <source>
        <dbReference type="EMBL" id="OCH92553.1"/>
    </source>
</evidence>
<keyword evidence="3" id="KW-0479">Metal-binding</keyword>
<sequence>MDLAPFHVDNTDNIFYVPDFVTRREEELLLRKITESPLPKWKHLANRRLQIWGGDMTANRLLIPQPMPSFIDEYPNLISRIRDTGAFDSSPHGAPNHVILNEYLAGQGIMPHEDGPAYYPTVATLSLGSHTLFHYYRYKPDIDPENTDGCETGRAIDTQPILSVLLEPRSLIITQSSLYDSHLHGIDSITEDFFAAAIPPVSGETAYVPPVSNAYLLTGAAERDAVMRGGVLQRGTRYSLTFRDVARVANGARLLRS</sequence>
<dbReference type="GO" id="GO:0051213">
    <property type="term" value="F:dioxygenase activity"/>
    <property type="evidence" value="ECO:0007669"/>
    <property type="project" value="UniProtKB-KW"/>
</dbReference>
<gene>
    <name evidence="9" type="ORF">OBBRIDRAFT_726611</name>
</gene>
<evidence type="ECO:0000256" key="4">
    <source>
        <dbReference type="ARBA" id="ARBA00022964"/>
    </source>
</evidence>
<dbReference type="SUPFAM" id="SSF51197">
    <property type="entry name" value="Clavaminate synthase-like"/>
    <property type="match status" value="1"/>
</dbReference>
<feature type="domain" description="Fe2OG dioxygenase" evidence="8">
    <location>
        <begin position="94"/>
        <end position="246"/>
    </location>
</feature>
<dbReference type="GO" id="GO:0046872">
    <property type="term" value="F:metal ion binding"/>
    <property type="evidence" value="ECO:0007669"/>
    <property type="project" value="UniProtKB-KW"/>
</dbReference>
<dbReference type="InterPro" id="IPR005123">
    <property type="entry name" value="Oxoglu/Fe-dep_dioxygenase_dom"/>
</dbReference>
<comment type="subcellular location">
    <subcellularLocation>
        <location evidence="1">Nucleus</location>
    </subcellularLocation>
</comment>
<protein>
    <recommendedName>
        <fullName evidence="8">Fe2OG dioxygenase domain-containing protein</fullName>
    </recommendedName>
</protein>
<dbReference type="GO" id="GO:0005634">
    <property type="term" value="C:nucleus"/>
    <property type="evidence" value="ECO:0007669"/>
    <property type="project" value="UniProtKB-SubCell"/>
</dbReference>
<evidence type="ECO:0000256" key="7">
    <source>
        <dbReference type="ARBA" id="ARBA00023242"/>
    </source>
</evidence>
<evidence type="ECO:0000256" key="5">
    <source>
        <dbReference type="ARBA" id="ARBA00023002"/>
    </source>
</evidence>
<keyword evidence="5" id="KW-0560">Oxidoreductase</keyword>
<dbReference type="Proteomes" id="UP000250043">
    <property type="component" value="Unassembled WGS sequence"/>
</dbReference>
<evidence type="ECO:0000259" key="8">
    <source>
        <dbReference type="PROSITE" id="PS51471"/>
    </source>
</evidence>
<keyword evidence="6" id="KW-0408">Iron</keyword>
<organism evidence="9 10">
    <name type="scientific">Obba rivulosa</name>
    <dbReference type="NCBI Taxonomy" id="1052685"/>
    <lineage>
        <taxon>Eukaryota</taxon>
        <taxon>Fungi</taxon>
        <taxon>Dikarya</taxon>
        <taxon>Basidiomycota</taxon>
        <taxon>Agaricomycotina</taxon>
        <taxon>Agaricomycetes</taxon>
        <taxon>Polyporales</taxon>
        <taxon>Gelatoporiaceae</taxon>
        <taxon>Obba</taxon>
    </lineage>
</organism>
<proteinExistence type="inferred from homology"/>
<dbReference type="PANTHER" id="PTHR46030:SF1">
    <property type="entry name" value="ALPHA-KETOGLUTARATE-DEPENDENT DIOXYGENASE ALKB HOMOLOG 6"/>
    <property type="match status" value="1"/>
</dbReference>
<evidence type="ECO:0000256" key="6">
    <source>
        <dbReference type="ARBA" id="ARBA00023004"/>
    </source>
</evidence>
<keyword evidence="4" id="KW-0223">Dioxygenase</keyword>
<dbReference type="PROSITE" id="PS51471">
    <property type="entry name" value="FE2OG_OXY"/>
    <property type="match status" value="1"/>
</dbReference>
<dbReference type="Pfam" id="PF13532">
    <property type="entry name" value="2OG-FeII_Oxy_2"/>
    <property type="match status" value="1"/>
</dbReference>
<reference evidence="9 10" key="1">
    <citation type="submission" date="2016-07" db="EMBL/GenBank/DDBJ databases">
        <title>Draft genome of the white-rot fungus Obba rivulosa 3A-2.</title>
        <authorList>
            <consortium name="DOE Joint Genome Institute"/>
            <person name="Miettinen O."/>
            <person name="Riley R."/>
            <person name="Acob R."/>
            <person name="Barry K."/>
            <person name="Cullen D."/>
            <person name="De Vries R."/>
            <person name="Hainaut M."/>
            <person name="Hatakka A."/>
            <person name="Henrissat B."/>
            <person name="Hilden K."/>
            <person name="Kuo R."/>
            <person name="Labutti K."/>
            <person name="Lipzen A."/>
            <person name="Makela M.R."/>
            <person name="Sandor L."/>
            <person name="Spatafora J.W."/>
            <person name="Grigoriev I.V."/>
            <person name="Hibbett D.S."/>
        </authorList>
    </citation>
    <scope>NUCLEOTIDE SEQUENCE [LARGE SCALE GENOMIC DNA]</scope>
    <source>
        <strain evidence="9 10">3A-2</strain>
    </source>
</reference>
<keyword evidence="10" id="KW-1185">Reference proteome</keyword>
<dbReference type="EMBL" id="KV722367">
    <property type="protein sequence ID" value="OCH92553.1"/>
    <property type="molecule type" value="Genomic_DNA"/>
</dbReference>
<dbReference type="AlphaFoldDB" id="A0A8E2AWW0"/>
<dbReference type="Gene3D" id="2.60.120.590">
    <property type="entry name" value="Alpha-ketoglutarate-dependent dioxygenase AlkB-like"/>
    <property type="match status" value="1"/>
</dbReference>
<dbReference type="PANTHER" id="PTHR46030">
    <property type="entry name" value="ALPHA-KETOGLUTARATE-DEPENDENT DIOXYGENASE ALKB HOMOLOG 6"/>
    <property type="match status" value="1"/>
</dbReference>
<evidence type="ECO:0000256" key="3">
    <source>
        <dbReference type="ARBA" id="ARBA00022723"/>
    </source>
</evidence>
<accession>A0A8E2AWW0</accession>
<evidence type="ECO:0000256" key="2">
    <source>
        <dbReference type="ARBA" id="ARBA00007879"/>
    </source>
</evidence>